<evidence type="ECO:0000313" key="6">
    <source>
        <dbReference type="EMBL" id="PAX51274.1"/>
    </source>
</evidence>
<dbReference type="Gene3D" id="1.25.10.10">
    <property type="entry name" value="Leucine-rich Repeat Variant"/>
    <property type="match status" value="2"/>
</dbReference>
<protein>
    <recommendedName>
        <fullName evidence="8">PBS lyase</fullName>
    </recommendedName>
</protein>
<organism evidence="6 7">
    <name type="scientific">Brunnivagina elsteri CCALA 953</name>
    <dbReference type="NCBI Taxonomy" id="987040"/>
    <lineage>
        <taxon>Bacteria</taxon>
        <taxon>Bacillati</taxon>
        <taxon>Cyanobacteriota</taxon>
        <taxon>Cyanophyceae</taxon>
        <taxon>Nostocales</taxon>
        <taxon>Calotrichaceae</taxon>
        <taxon>Brunnivagina</taxon>
    </lineage>
</organism>
<keyword evidence="7" id="KW-1185">Reference proteome</keyword>
<dbReference type="PANTHER" id="PTHR12697:SF5">
    <property type="entry name" value="DEOXYHYPUSINE HYDROXYLASE"/>
    <property type="match status" value="1"/>
</dbReference>
<name>A0A2A2TBX2_9CYAN</name>
<keyword evidence="5" id="KW-0732">Signal</keyword>
<sequence>MRKSTSIWILSLLLSSTVTTTLVNIEALAQTPSTQSQQCSEVEIKKYIQQLGKGETSDFDALVACRSQSVPALINTIDNPDESTRVIAIAALGEIGIPAALAVPALKIALKDKSVEVRLITVDALGKIRKRAVLSLITALEDKDEDVQTAAINALVKIGKPALPGLIKTLNTGSWKSRLYAAVVLGKMHSNAKSSVPAMIRTFGKSFVEESDVCPYSFYFALKDINTDIIPELNTALKDKDWKVRVGAIALFGQMTSYSYAIPILTRVILDNKEDIRVRYVAVISLSNSQSQQANSVLKKYQKTVALIVRKRKMSDFKLPSSLRFSSCATLQADTTSIGKFTASAIKKPRPMCKIPAIRALLWWKCPK</sequence>
<evidence type="ECO:0008006" key="8">
    <source>
        <dbReference type="Google" id="ProtNLM"/>
    </source>
</evidence>
<comment type="similarity">
    <text evidence="1">Belongs to the CpcE/RpcE/PecE family.</text>
</comment>
<dbReference type="SUPFAM" id="SSF48371">
    <property type="entry name" value="ARM repeat"/>
    <property type="match status" value="1"/>
</dbReference>
<dbReference type="InterPro" id="IPR011989">
    <property type="entry name" value="ARM-like"/>
</dbReference>
<dbReference type="InterPro" id="IPR016024">
    <property type="entry name" value="ARM-type_fold"/>
</dbReference>
<evidence type="ECO:0000256" key="2">
    <source>
        <dbReference type="ARBA" id="ARBA00022549"/>
    </source>
</evidence>
<keyword evidence="2" id="KW-0042">Antenna complex</keyword>
<evidence type="ECO:0000256" key="1">
    <source>
        <dbReference type="ARBA" id="ARBA00009299"/>
    </source>
</evidence>
<keyword evidence="4" id="KW-0456">Lyase</keyword>
<reference evidence="6 7" key="1">
    <citation type="submission" date="2017-08" db="EMBL/GenBank/DDBJ databases">
        <title>Draft genome sequence of filamentous cyanobacterium Calothrix elsteri CCALA 953.</title>
        <authorList>
            <person name="Gagunashvili A.N."/>
            <person name="Elster J."/>
            <person name="Andresson O.S."/>
        </authorList>
    </citation>
    <scope>NUCLEOTIDE SEQUENCE [LARGE SCALE GENOMIC DNA]</scope>
    <source>
        <strain evidence="6 7">CCALA 953</strain>
    </source>
</reference>
<dbReference type="Pfam" id="PF13646">
    <property type="entry name" value="HEAT_2"/>
    <property type="match status" value="2"/>
</dbReference>
<evidence type="ECO:0000256" key="4">
    <source>
        <dbReference type="ARBA" id="ARBA00023239"/>
    </source>
</evidence>
<accession>A0A2A2TBX2</accession>
<dbReference type="GO" id="GO:0016491">
    <property type="term" value="F:oxidoreductase activity"/>
    <property type="evidence" value="ECO:0007669"/>
    <property type="project" value="TreeGrafter"/>
</dbReference>
<dbReference type="OrthoDB" id="513272at2"/>
<dbReference type="InterPro" id="IPR004155">
    <property type="entry name" value="PBS_lyase_HEAT"/>
</dbReference>
<proteinExistence type="inferred from homology"/>
<dbReference type="GO" id="GO:0016829">
    <property type="term" value="F:lyase activity"/>
    <property type="evidence" value="ECO:0007669"/>
    <property type="project" value="UniProtKB-KW"/>
</dbReference>
<feature type="signal peptide" evidence="5">
    <location>
        <begin position="1"/>
        <end position="20"/>
    </location>
</feature>
<comment type="caution">
    <text evidence="6">The sequence shown here is derived from an EMBL/GenBank/DDBJ whole genome shotgun (WGS) entry which is preliminary data.</text>
</comment>
<dbReference type="EMBL" id="NTFS01000431">
    <property type="protein sequence ID" value="PAX51274.1"/>
    <property type="molecule type" value="Genomic_DNA"/>
</dbReference>
<dbReference type="PANTHER" id="PTHR12697">
    <property type="entry name" value="PBS LYASE HEAT-LIKE PROTEIN"/>
    <property type="match status" value="1"/>
</dbReference>
<evidence type="ECO:0000313" key="7">
    <source>
        <dbReference type="Proteomes" id="UP000218238"/>
    </source>
</evidence>
<evidence type="ECO:0000256" key="5">
    <source>
        <dbReference type="SAM" id="SignalP"/>
    </source>
</evidence>
<gene>
    <name evidence="6" type="ORF">CK510_25675</name>
</gene>
<keyword evidence="3" id="KW-0605">Phycobilisome</keyword>
<dbReference type="SMART" id="SM00567">
    <property type="entry name" value="EZ_HEAT"/>
    <property type="match status" value="6"/>
</dbReference>
<evidence type="ECO:0000256" key="3">
    <source>
        <dbReference type="ARBA" id="ARBA00022738"/>
    </source>
</evidence>
<dbReference type="AlphaFoldDB" id="A0A2A2TBX2"/>
<feature type="chain" id="PRO_5012064792" description="PBS lyase" evidence="5">
    <location>
        <begin position="21"/>
        <end position="368"/>
    </location>
</feature>
<dbReference type="GO" id="GO:0030089">
    <property type="term" value="C:phycobilisome"/>
    <property type="evidence" value="ECO:0007669"/>
    <property type="project" value="UniProtKB-KW"/>
</dbReference>
<dbReference type="Proteomes" id="UP000218238">
    <property type="component" value="Unassembled WGS sequence"/>
</dbReference>
<dbReference type="RefSeq" id="WP_095724370.1">
    <property type="nucleotide sequence ID" value="NZ_NTFS01000431.1"/>
</dbReference>